<proteinExistence type="predicted"/>
<accession>A0A1D6QS76</accession>
<keyword evidence="1" id="KW-0378">Hydrolase</keyword>
<dbReference type="GO" id="GO:0016787">
    <property type="term" value="F:hydrolase activity"/>
    <property type="evidence" value="ECO:0007669"/>
    <property type="project" value="UniProtKB-KW"/>
</dbReference>
<dbReference type="PANTHER" id="PTHR47105">
    <property type="entry name" value="OS02G0173600 PROTEIN"/>
    <property type="match status" value="1"/>
</dbReference>
<name>A0A1D6QS76_MAIZE</name>
<dbReference type="InterPro" id="IPR036412">
    <property type="entry name" value="HAD-like_sf"/>
</dbReference>
<dbReference type="STRING" id="4577.A0A1D6QS76"/>
<dbReference type="InterPro" id="IPR023214">
    <property type="entry name" value="HAD_sf"/>
</dbReference>
<protein>
    <submittedName>
        <fullName evidence="1">Haloacid dehalogenase-like hydrolase (HAD) superfamily protein</fullName>
    </submittedName>
</protein>
<gene>
    <name evidence="1" type="ORF">ZEAMMB73_Zm00001d053779</name>
</gene>
<dbReference type="ExpressionAtlas" id="A0A1D6QS76">
    <property type="expression patterns" value="baseline and differential"/>
</dbReference>
<dbReference type="Gene3D" id="3.40.50.1000">
    <property type="entry name" value="HAD superfamily/HAD-like"/>
    <property type="match status" value="1"/>
</dbReference>
<dbReference type="PANTHER" id="PTHR47105:SF2">
    <property type="entry name" value="NPH3 DOMAIN-CONTAINING PROTEIN"/>
    <property type="match status" value="1"/>
</dbReference>
<dbReference type="AlphaFoldDB" id="A0A1D6QS76"/>
<dbReference type="SUPFAM" id="SSF56784">
    <property type="entry name" value="HAD-like"/>
    <property type="match status" value="1"/>
</dbReference>
<organism evidence="1">
    <name type="scientific">Zea mays</name>
    <name type="common">Maize</name>
    <dbReference type="NCBI Taxonomy" id="4577"/>
    <lineage>
        <taxon>Eukaryota</taxon>
        <taxon>Viridiplantae</taxon>
        <taxon>Streptophyta</taxon>
        <taxon>Embryophyta</taxon>
        <taxon>Tracheophyta</taxon>
        <taxon>Spermatophyta</taxon>
        <taxon>Magnoliopsida</taxon>
        <taxon>Liliopsida</taxon>
        <taxon>Poales</taxon>
        <taxon>Poaceae</taxon>
        <taxon>PACMAD clade</taxon>
        <taxon>Panicoideae</taxon>
        <taxon>Andropogonodae</taxon>
        <taxon>Andropogoneae</taxon>
        <taxon>Tripsacinae</taxon>
        <taxon>Zea</taxon>
    </lineage>
</organism>
<dbReference type="EMBL" id="CM000780">
    <property type="protein sequence ID" value="AQK60338.1"/>
    <property type="molecule type" value="Genomic_DNA"/>
</dbReference>
<reference evidence="1" key="1">
    <citation type="submission" date="2015-12" db="EMBL/GenBank/DDBJ databases">
        <title>Update maize B73 reference genome by single molecule sequencing technologies.</title>
        <authorList>
            <consortium name="Maize Genome Sequencing Project"/>
            <person name="Ware D."/>
        </authorList>
    </citation>
    <scope>NUCLEOTIDE SEQUENCE</scope>
    <source>
        <tissue evidence="1">Seedling</tissue>
    </source>
</reference>
<evidence type="ECO:0000313" key="1">
    <source>
        <dbReference type="EMBL" id="AQK60338.1"/>
    </source>
</evidence>
<dbReference type="InParanoid" id="A0A1D6QS76"/>
<sequence length="132" mass="14066">MSSPLLSRLRLVTVDVTGTLITYRGQLGDYYCMAAKHAGMPCPDYGRVHEGFKLAYADMGRGRSGTSGCSRAGVVGVEKPDPRIYEVALRQAGGGGGGGGVAPGEALHIGDSLRKNYARPRAEPRCEDPRLW</sequence>